<accession>L0GWY2</accession>
<dbReference type="STRING" id="765912.Thimo_0997"/>
<dbReference type="Proteomes" id="UP000010816">
    <property type="component" value="Chromosome"/>
</dbReference>
<dbReference type="EMBL" id="CP003051">
    <property type="protein sequence ID" value="AGA89819.1"/>
    <property type="molecule type" value="Genomic_DNA"/>
</dbReference>
<dbReference type="AlphaFoldDB" id="L0GWY2"/>
<organism evidence="1 2">
    <name type="scientific">Thioflavicoccus mobilis 8321</name>
    <dbReference type="NCBI Taxonomy" id="765912"/>
    <lineage>
        <taxon>Bacteria</taxon>
        <taxon>Pseudomonadati</taxon>
        <taxon>Pseudomonadota</taxon>
        <taxon>Gammaproteobacteria</taxon>
        <taxon>Chromatiales</taxon>
        <taxon>Chromatiaceae</taxon>
        <taxon>Thioflavicoccus</taxon>
    </lineage>
</organism>
<dbReference type="eggNOG" id="COG1943">
    <property type="taxonomic scope" value="Bacteria"/>
</dbReference>
<evidence type="ECO:0008006" key="3">
    <source>
        <dbReference type="Google" id="ProtNLM"/>
    </source>
</evidence>
<proteinExistence type="predicted"/>
<sequence length="255" mass="29868">MIISHKYRFIFLKTRKTAGTSIELWLSQCCRSGYVFGSVEPEEPGHCPRNDRAWFNPLPEIANRVYAPEDTLISWRRTTGDWLRRRCYYNHIAGALVRERTNKTIWGSYWKWCVERAPEEKVMSDFYMQRATFPGLTFGDYLNRFPLPVNFPIYCDRDKIPLVDEIIDYRHLEERLSDLSARLGIPYTGLRQRAKAHYTPGKRGELVSLTEAQRRKIATAFAREVRIHAEFKNSATEACFMPRINRAAVPGGRRR</sequence>
<evidence type="ECO:0000313" key="2">
    <source>
        <dbReference type="Proteomes" id="UP000010816"/>
    </source>
</evidence>
<dbReference type="HOGENOM" id="CLU_094945_1_0_6"/>
<gene>
    <name evidence="1" type="ORF">Thimo_0997</name>
</gene>
<name>L0GWY2_9GAMM</name>
<dbReference type="RefSeq" id="WP_015279964.1">
    <property type="nucleotide sequence ID" value="NC_019940.1"/>
</dbReference>
<keyword evidence="2" id="KW-1185">Reference proteome</keyword>
<evidence type="ECO:0000313" key="1">
    <source>
        <dbReference type="EMBL" id="AGA89819.1"/>
    </source>
</evidence>
<dbReference type="OrthoDB" id="288532at2"/>
<dbReference type="KEGG" id="tmb:Thimo_0997"/>
<protein>
    <recommendedName>
        <fullName evidence="3">Sulfotransferase family</fullName>
    </recommendedName>
</protein>
<reference evidence="1 2" key="1">
    <citation type="submission" date="2011-09" db="EMBL/GenBank/DDBJ databases">
        <title>Complete sequence of chromosome of Thioflavicoccus mobilis 8321.</title>
        <authorList>
            <consortium name="US DOE Joint Genome Institute"/>
            <person name="Lucas S."/>
            <person name="Han J."/>
            <person name="Lapidus A."/>
            <person name="Cheng J.-F."/>
            <person name="Goodwin L."/>
            <person name="Pitluck S."/>
            <person name="Peters L."/>
            <person name="Ovchinnikova G."/>
            <person name="Lu M."/>
            <person name="Detter J.C."/>
            <person name="Han C."/>
            <person name="Tapia R."/>
            <person name="Land M."/>
            <person name="Hauser L."/>
            <person name="Kyrpides N."/>
            <person name="Ivanova N."/>
            <person name="Pagani I."/>
            <person name="Vogl K."/>
            <person name="Liu Z."/>
            <person name="Imhoff J."/>
            <person name="Thiel V."/>
            <person name="Frigaard N.-U."/>
            <person name="Bryant D."/>
            <person name="Woyke T."/>
        </authorList>
    </citation>
    <scope>NUCLEOTIDE SEQUENCE [LARGE SCALE GENOMIC DNA]</scope>
    <source>
        <strain evidence="1 2">8321</strain>
    </source>
</reference>